<name>A0A915J2E9_ROMCU</name>
<evidence type="ECO:0000313" key="2">
    <source>
        <dbReference type="Proteomes" id="UP000887565"/>
    </source>
</evidence>
<reference evidence="3" key="1">
    <citation type="submission" date="2022-11" db="UniProtKB">
        <authorList>
            <consortium name="WormBaseParasite"/>
        </authorList>
    </citation>
    <scope>IDENTIFICATION</scope>
</reference>
<dbReference type="Proteomes" id="UP000887565">
    <property type="component" value="Unplaced"/>
</dbReference>
<evidence type="ECO:0000256" key="1">
    <source>
        <dbReference type="SAM" id="Phobius"/>
    </source>
</evidence>
<sequence length="239" mass="27477">MSYVKKLKFITRLSLYEVAYQFMFFVIMAMSPLVTSESTTDGQTNGTMMVRMLMGDATRYEGVSGMTSCTKAVNVSSEFFTSISYRWFNDRYGEPRNDPLCSGTICAVVIYLNRRIKLPIVDQCRSCEEYELQLSKRAFNILGYTEGGRLFCIRNPMDMRFSQKILLRDFSEKHQKCLVCTQNAKVSTMLGIFTDVIISLLGFEWTFLYWALNQGEAGVERDNSILEQKCESMDEQSQV</sequence>
<keyword evidence="2" id="KW-1185">Reference proteome</keyword>
<dbReference type="AlphaFoldDB" id="A0A915J2E9"/>
<keyword evidence="1" id="KW-1133">Transmembrane helix</keyword>
<keyword evidence="1" id="KW-0812">Transmembrane</keyword>
<proteinExistence type="predicted"/>
<dbReference type="Gene3D" id="2.40.40.10">
    <property type="entry name" value="RlpA-like domain"/>
    <property type="match status" value="1"/>
</dbReference>
<dbReference type="WBParaSite" id="nRc.2.0.1.t20641-RA">
    <property type="protein sequence ID" value="nRc.2.0.1.t20641-RA"/>
    <property type="gene ID" value="nRc.2.0.1.g20641"/>
</dbReference>
<protein>
    <submittedName>
        <fullName evidence="3">Uncharacterized protein</fullName>
    </submittedName>
</protein>
<feature type="transmembrane region" description="Helical" evidence="1">
    <location>
        <begin position="15"/>
        <end position="34"/>
    </location>
</feature>
<evidence type="ECO:0000313" key="3">
    <source>
        <dbReference type="WBParaSite" id="nRc.2.0.1.t20641-RA"/>
    </source>
</evidence>
<organism evidence="2 3">
    <name type="scientific">Romanomermis culicivorax</name>
    <name type="common">Nematode worm</name>
    <dbReference type="NCBI Taxonomy" id="13658"/>
    <lineage>
        <taxon>Eukaryota</taxon>
        <taxon>Metazoa</taxon>
        <taxon>Ecdysozoa</taxon>
        <taxon>Nematoda</taxon>
        <taxon>Enoplea</taxon>
        <taxon>Dorylaimia</taxon>
        <taxon>Mermithida</taxon>
        <taxon>Mermithoidea</taxon>
        <taxon>Mermithidae</taxon>
        <taxon>Romanomermis</taxon>
    </lineage>
</organism>
<accession>A0A915J2E9</accession>
<keyword evidence="1" id="KW-0472">Membrane</keyword>
<dbReference type="InterPro" id="IPR036908">
    <property type="entry name" value="RlpA-like_sf"/>
</dbReference>
<dbReference type="SUPFAM" id="SSF50685">
    <property type="entry name" value="Barwin-like endoglucanases"/>
    <property type="match status" value="1"/>
</dbReference>